<evidence type="ECO:0000256" key="6">
    <source>
        <dbReference type="ARBA" id="ARBA00029798"/>
    </source>
</evidence>
<dbReference type="Pfam" id="PF04441">
    <property type="entry name" value="Pox_VERT_large"/>
    <property type="match status" value="1"/>
</dbReference>
<dbReference type="OrthoDB" id="696at10239"/>
<evidence type="ECO:0000313" key="7">
    <source>
        <dbReference type="EMBL" id="AST09317.1"/>
    </source>
</evidence>
<evidence type="ECO:0000256" key="3">
    <source>
        <dbReference type="ARBA" id="ARBA00023015"/>
    </source>
</evidence>
<dbReference type="Proteomes" id="UP000217350">
    <property type="component" value="Segment"/>
</dbReference>
<organism evidence="7">
    <name type="scientific">Murmansk poxvirus</name>
    <dbReference type="NCBI Taxonomy" id="2025359"/>
    <lineage>
        <taxon>Viruses</taxon>
        <taxon>Varidnaviria</taxon>
        <taxon>Bamfordvirae</taxon>
        <taxon>Nucleocytoviricota</taxon>
        <taxon>Pokkesviricetes</taxon>
        <taxon>Chitovirales</taxon>
        <taxon>Poxviridae</taxon>
        <taxon>Chordopoxvirinae</taxon>
        <taxon>Centapoxvirus</taxon>
        <taxon>Centapoxvirus microtuspox</taxon>
        <taxon>Murmansk microtuspox virus</taxon>
    </lineage>
</organism>
<dbReference type="GO" id="GO:0045893">
    <property type="term" value="P:positive regulation of DNA-templated transcription"/>
    <property type="evidence" value="ECO:0007669"/>
    <property type="project" value="InterPro"/>
</dbReference>
<dbReference type="EMBL" id="MF001304">
    <property type="protein sequence ID" value="AST09317.1"/>
    <property type="molecule type" value="Genomic_DNA"/>
</dbReference>
<dbReference type="GO" id="GO:0003677">
    <property type="term" value="F:DNA binding"/>
    <property type="evidence" value="ECO:0007669"/>
    <property type="project" value="UniProtKB-KW"/>
</dbReference>
<keyword evidence="3" id="KW-0805">Transcription regulation</keyword>
<evidence type="ECO:0000256" key="2">
    <source>
        <dbReference type="ARBA" id="ARBA00018649"/>
    </source>
</evidence>
<protein>
    <recommendedName>
        <fullName evidence="2">Early transcription factor 82 kDa subunit</fullName>
    </recommendedName>
    <alternativeName>
        <fullName evidence="6">ETF large subunit</fullName>
    </alternativeName>
</protein>
<proteinExistence type="inferred from homology"/>
<name>A0A223FMX0_9POXV</name>
<evidence type="ECO:0000313" key="8">
    <source>
        <dbReference type="Proteomes" id="UP000217350"/>
    </source>
</evidence>
<dbReference type="InterPro" id="IPR007532">
    <property type="entry name" value="Poxvirus_early-TF_lsu"/>
</dbReference>
<keyword evidence="5" id="KW-0804">Transcription</keyword>
<evidence type="ECO:0000256" key="4">
    <source>
        <dbReference type="ARBA" id="ARBA00023125"/>
    </source>
</evidence>
<gene>
    <name evidence="7" type="ORF">Murmansk-122</name>
</gene>
<sequence length="719" mass="83640">MRYIVSPQLVLLVEKGQEVKRALYLTPYDTIDEKSSIYYFLRSHLNIQQPEVVKRHILLTLRMRQLKGYLCNLLDINEDIIIYSHKNNLEYSYVDNTIFNPFAHTQKKTLLKSDSFLYNVYPAACDFLVIWVAKACDTSIPEFGSYEEVEPSILKFETRLMDVFNQLDLDMSVESKFNNIFRTNLKFTGLKKIIQRIHDLDINYKSLLSSYNEHFINMTGNHFILTDEQLNLSIWDIDGSLALSSDGDTVTINNVKLFTDLVSDIDTQMERIKGDITYKVQLSTPITSKIKLDIETSFIFVETATNNILLSVDKKISIILAKNHVSIKVKNFIPNIEKYFTFLVIAINNMFNSVQKSADFTKVETVYWSRICQNTKNKNRKPIIVNYLDQNMKKISNNFYRSEDKEVFINDNGIMFTCMDPLGKYNKVGFLNIFHDMRKYCIPCCFLHDQSHRSTFSSCVHQIDVERKVISPYILNFGKVVTESKMSFLPIIFDAYLNDGMNAIMEPDNKRLKETDGYHIVRCCAGDDIIRLRTMSDIIQFVNEDKNILISNDIIYFPMNMSDIGTKIHILIQEIVHEVMIVKKKESTDKIDFYPPKYEMLKNLFPKQTVQTPIRSDSGMVLTTDGFYIDGKLFKDDLSSKYVTFTKNVTDCEVVAKYFSPLFKYVITESKDRFIKTWIINIMLNIGINKVTSNTTKELEKYYPNSGRVQNKLNNYNSK</sequence>
<reference evidence="7" key="1">
    <citation type="journal article" date="2017" name="Virus Genes">
        <title>Two novel poxviruses with unusual genome rearrangements: NY_014 and Murmansk.</title>
        <authorList>
            <person name="Smithson C."/>
            <person name="Meyer H."/>
            <person name="Gigante C.M."/>
            <person name="Gao J."/>
            <person name="Zhao H."/>
            <person name="Batra D."/>
            <person name="Damon I."/>
            <person name="Upton C."/>
            <person name="Li Y."/>
        </authorList>
    </citation>
    <scope>NUCLEOTIDE SEQUENCE [LARGE SCALE GENOMIC DNA]</scope>
    <source>
        <strain evidence="7">LEIV-11411</strain>
    </source>
</reference>
<accession>A0A223FMX0</accession>
<evidence type="ECO:0000256" key="5">
    <source>
        <dbReference type="ARBA" id="ARBA00023163"/>
    </source>
</evidence>
<keyword evidence="4" id="KW-0238">DNA-binding</keyword>
<comment type="similarity">
    <text evidence="1">Belongs to the poxviridae VETF large subunit family.</text>
</comment>
<evidence type="ECO:0000256" key="1">
    <source>
        <dbReference type="ARBA" id="ARBA00005576"/>
    </source>
</evidence>
<keyword evidence="8" id="KW-1185">Reference proteome</keyword>